<sequence length="346" mass="40257">MSDSPSNIESVVARIITDKPVRKTPYQVKGVFIRQYPDEPVIPMLDGTYRDKFLYPRVQVKILNEQIYIIGIHEGVKPVLSLVKNFDMFDFGNITFEIQNTDIEQDEQQFIPTDRLIRYRFITPWVALNQMTGGKYRFLTNQEKPSFLNRLLGQNIVFMAKEVGIDLNDKVFTKVKVSSLFPKPVDENKWGAFMGEFKTNFVLPNYIGVGNGITRGYGTIYGMFNPETFSFDEDKLAKEKSETPTETFTEDDDQIDSVEAHEVPKPKRRQRKPRPKKTSRWKRKSSHQHNSQARGIRTGGRIFSEEFDIEDDKLQKGNMIADDEIEESPDDSKFNTEKHHKRQHKF</sequence>
<organism evidence="4">
    <name type="scientific">marine metagenome</name>
    <dbReference type="NCBI Taxonomy" id="408172"/>
    <lineage>
        <taxon>unclassified sequences</taxon>
        <taxon>metagenomes</taxon>
        <taxon>ecological metagenomes</taxon>
    </lineage>
</organism>
<dbReference type="Pfam" id="PF17955">
    <property type="entry name" value="Cas6b_N"/>
    <property type="match status" value="1"/>
</dbReference>
<accession>A0A381R3W3</accession>
<feature type="compositionally biased region" description="Basic residues" evidence="1">
    <location>
        <begin position="266"/>
        <end position="287"/>
    </location>
</feature>
<name>A0A381R3W3_9ZZZZ</name>
<dbReference type="InterPro" id="IPR041528">
    <property type="entry name" value="Cas6b_N"/>
</dbReference>
<evidence type="ECO:0000256" key="1">
    <source>
        <dbReference type="SAM" id="MobiDB-lite"/>
    </source>
</evidence>
<feature type="domain" description="Cas6b C-terminal" evidence="2">
    <location>
        <begin position="113"/>
        <end position="220"/>
    </location>
</feature>
<feature type="domain" description="Cas6b N-terminal" evidence="3">
    <location>
        <begin position="14"/>
        <end position="108"/>
    </location>
</feature>
<dbReference type="EMBL" id="UINC01001682">
    <property type="protein sequence ID" value="SUZ86435.1"/>
    <property type="molecule type" value="Genomic_DNA"/>
</dbReference>
<evidence type="ECO:0008006" key="5">
    <source>
        <dbReference type="Google" id="ProtNLM"/>
    </source>
</evidence>
<reference evidence="4" key="1">
    <citation type="submission" date="2018-05" db="EMBL/GenBank/DDBJ databases">
        <authorList>
            <person name="Lanie J.A."/>
            <person name="Ng W.-L."/>
            <person name="Kazmierczak K.M."/>
            <person name="Andrzejewski T.M."/>
            <person name="Davidsen T.M."/>
            <person name="Wayne K.J."/>
            <person name="Tettelin H."/>
            <person name="Glass J.I."/>
            <person name="Rusch D."/>
            <person name="Podicherti R."/>
            <person name="Tsui H.-C.T."/>
            <person name="Winkler M.E."/>
        </authorList>
    </citation>
    <scope>NUCLEOTIDE SEQUENCE</scope>
</reference>
<dbReference type="AlphaFoldDB" id="A0A381R3W3"/>
<evidence type="ECO:0000259" key="3">
    <source>
        <dbReference type="Pfam" id="PF17955"/>
    </source>
</evidence>
<evidence type="ECO:0000313" key="4">
    <source>
        <dbReference type="EMBL" id="SUZ86435.1"/>
    </source>
</evidence>
<proteinExistence type="predicted"/>
<dbReference type="InterPro" id="IPR020209">
    <property type="entry name" value="Cas6b_C"/>
</dbReference>
<gene>
    <name evidence="4" type="ORF">METZ01_LOCUS39289</name>
</gene>
<evidence type="ECO:0000259" key="2">
    <source>
        <dbReference type="Pfam" id="PF17262"/>
    </source>
</evidence>
<dbReference type="Pfam" id="PF17262">
    <property type="entry name" value="Cas6b_C"/>
    <property type="match status" value="1"/>
</dbReference>
<protein>
    <recommendedName>
        <fullName evidence="5">CRISPR-associated protein Cas6 C-terminal domain-containing protein</fullName>
    </recommendedName>
</protein>
<feature type="region of interest" description="Disordered" evidence="1">
    <location>
        <begin position="236"/>
        <end position="346"/>
    </location>
</feature>